<protein>
    <submittedName>
        <fullName evidence="2">GNAT family N-acetyltransferase</fullName>
    </submittedName>
</protein>
<dbReference type="InterPro" id="IPR016181">
    <property type="entry name" value="Acyl_CoA_acyltransferase"/>
</dbReference>
<dbReference type="InterPro" id="IPR000182">
    <property type="entry name" value="GNAT_dom"/>
</dbReference>
<dbReference type="EMBL" id="WAGX01000004">
    <property type="protein sequence ID" value="KAB1439805.1"/>
    <property type="molecule type" value="Genomic_DNA"/>
</dbReference>
<dbReference type="Proteomes" id="UP000461768">
    <property type="component" value="Unassembled WGS sequence"/>
</dbReference>
<keyword evidence="3" id="KW-1185">Reference proteome</keyword>
<comment type="caution">
    <text evidence="2">The sequence shown here is derived from an EMBL/GenBank/DDBJ whole genome shotgun (WGS) entry which is preliminary data.</text>
</comment>
<dbReference type="RefSeq" id="WP_151142681.1">
    <property type="nucleotide sequence ID" value="NZ_WAGX01000004.1"/>
</dbReference>
<reference evidence="2 3" key="1">
    <citation type="submission" date="2019-09" db="EMBL/GenBank/DDBJ databases">
        <authorList>
            <person name="Valk L.C."/>
        </authorList>
    </citation>
    <scope>NUCLEOTIDE SEQUENCE [LARGE SCALE GENOMIC DNA]</scope>
    <source>
        <strain evidence="2">GalUA</strain>
    </source>
</reference>
<dbReference type="SUPFAM" id="SSF55729">
    <property type="entry name" value="Acyl-CoA N-acyltransferases (Nat)"/>
    <property type="match status" value="1"/>
</dbReference>
<accession>A0A7V7UCL5</accession>
<dbReference type="PROSITE" id="PS51186">
    <property type="entry name" value="GNAT"/>
    <property type="match status" value="1"/>
</dbReference>
<dbReference type="GO" id="GO:0016747">
    <property type="term" value="F:acyltransferase activity, transferring groups other than amino-acyl groups"/>
    <property type="evidence" value="ECO:0007669"/>
    <property type="project" value="InterPro"/>
</dbReference>
<feature type="domain" description="N-acetyltransferase" evidence="1">
    <location>
        <begin position="12"/>
        <end position="168"/>
    </location>
</feature>
<dbReference type="CDD" id="cd04301">
    <property type="entry name" value="NAT_SF"/>
    <property type="match status" value="1"/>
</dbReference>
<dbReference type="OrthoDB" id="9782266at2"/>
<dbReference type="Gene3D" id="3.40.630.30">
    <property type="match status" value="1"/>
</dbReference>
<evidence type="ECO:0000259" key="1">
    <source>
        <dbReference type="PROSITE" id="PS51186"/>
    </source>
</evidence>
<reference evidence="2 3" key="2">
    <citation type="submission" date="2020-02" db="EMBL/GenBank/DDBJ databases">
        <title>Candidatus Galacturonibacter soehngenii shows hetero-acetogenic catabolism of galacturonic acid but lacks a canonical carbon monoxide dehydrogenase/acetyl-CoA synthase complex.</title>
        <authorList>
            <person name="Diender M."/>
            <person name="Stouten G.R."/>
            <person name="Petersen J.F."/>
            <person name="Nielsen P.H."/>
            <person name="Dueholm M.S."/>
            <person name="Pronk J.T."/>
            <person name="Van Loosdrecht M.C.M."/>
        </authorList>
    </citation>
    <scope>NUCLEOTIDE SEQUENCE [LARGE SCALE GENOMIC DNA]</scope>
    <source>
        <strain evidence="2">GalUA</strain>
    </source>
</reference>
<gene>
    <name evidence="2" type="ORF">F7O84_05315</name>
</gene>
<evidence type="ECO:0000313" key="2">
    <source>
        <dbReference type="EMBL" id="KAB1439805.1"/>
    </source>
</evidence>
<organism evidence="2 3">
    <name type="scientific">Candidatus Galacturonatibacter soehngenii</name>
    <dbReference type="NCBI Taxonomy" id="2307010"/>
    <lineage>
        <taxon>Bacteria</taxon>
        <taxon>Bacillati</taxon>
        <taxon>Bacillota</taxon>
        <taxon>Clostridia</taxon>
        <taxon>Lachnospirales</taxon>
        <taxon>Lachnospiraceae</taxon>
        <taxon>Candidatus Galacturonatibacter</taxon>
    </lineage>
</organism>
<evidence type="ECO:0000313" key="3">
    <source>
        <dbReference type="Proteomes" id="UP000461768"/>
    </source>
</evidence>
<dbReference type="Pfam" id="PF00583">
    <property type="entry name" value="Acetyltransf_1"/>
    <property type="match status" value="1"/>
</dbReference>
<name>A0A7V7UCL5_9FIRM</name>
<dbReference type="AlphaFoldDB" id="A0A7V7UCL5"/>
<keyword evidence="2" id="KW-0808">Transferase</keyword>
<sequence>MLLELKRLSQKYLVKKLTEDDVSSIYELCSKNPIYYEYIKSVPTYENIKDSLTELPPSVSLDKKYFVGYYKEGQLIALLDIIAGYPNEQTVYIGWFMMKKELQGTGIGSNIIAEALLYFKEEKFQSVQLGYVKGNKQSEGFWKKNKFIPVGREKDTGDYTVVVMQRDI</sequence>
<proteinExistence type="predicted"/>